<comment type="caution">
    <text evidence="2">The sequence shown here is derived from an EMBL/GenBank/DDBJ whole genome shotgun (WGS) entry which is preliminary data.</text>
</comment>
<feature type="compositionally biased region" description="Polar residues" evidence="1">
    <location>
        <begin position="225"/>
        <end position="239"/>
    </location>
</feature>
<dbReference type="EMBL" id="CAXKWB010038476">
    <property type="protein sequence ID" value="CAL4151733.1"/>
    <property type="molecule type" value="Genomic_DNA"/>
</dbReference>
<name>A0AAV2RYI2_MEGNR</name>
<feature type="compositionally biased region" description="Low complexity" evidence="1">
    <location>
        <begin position="170"/>
        <end position="189"/>
    </location>
</feature>
<reference evidence="2 3" key="1">
    <citation type="submission" date="2024-05" db="EMBL/GenBank/DDBJ databases">
        <authorList>
            <person name="Wallberg A."/>
        </authorList>
    </citation>
    <scope>NUCLEOTIDE SEQUENCE [LARGE SCALE GENOMIC DNA]</scope>
</reference>
<feature type="compositionally biased region" description="Polar residues" evidence="1">
    <location>
        <begin position="127"/>
        <end position="145"/>
    </location>
</feature>
<evidence type="ECO:0000256" key="1">
    <source>
        <dbReference type="SAM" id="MobiDB-lite"/>
    </source>
</evidence>
<evidence type="ECO:0000313" key="2">
    <source>
        <dbReference type="EMBL" id="CAL4151733.1"/>
    </source>
</evidence>
<sequence length="357" mass="39843">MDQLEVLPVSMRVVCLNAPHLKSLCVFEALSRQLGCYYNHHRPQIVESSSEVNLPVPRIVRIRGHATQLHPSGTTPVLHTTLKMGTYLVFHLSDWSQVRRCHLVLNGIEPVPRKKIPPRVYLERVTDTNQGNENDSGSSTSTPKQRNNRTRFGSGKYVSNGTLFDHPLFNNAANSNNEENSNSPDCNNSTSTWPRRSSMVQPELILEKDTSDKNTTTHTWEKDTGGNNTHKSESTSAQRLSVNLSLAEEVTSLMEDDKDDDVSDASDDIPQVVRRCLSVDVMPLLAGGSPPDNLLVLLLRPAQEEQAWQFLSAHIVVHQQCRKDSLLDGPSTPTTTKKTLTRTKPLYFSKNGTVSRI</sequence>
<feature type="region of interest" description="Disordered" evidence="1">
    <location>
        <begin position="125"/>
        <end position="239"/>
    </location>
</feature>
<keyword evidence="3" id="KW-1185">Reference proteome</keyword>
<feature type="compositionally biased region" description="Polar residues" evidence="1">
    <location>
        <begin position="190"/>
        <end position="200"/>
    </location>
</feature>
<organism evidence="2 3">
    <name type="scientific">Meganyctiphanes norvegica</name>
    <name type="common">Northern krill</name>
    <name type="synonym">Thysanopoda norvegica</name>
    <dbReference type="NCBI Taxonomy" id="48144"/>
    <lineage>
        <taxon>Eukaryota</taxon>
        <taxon>Metazoa</taxon>
        <taxon>Ecdysozoa</taxon>
        <taxon>Arthropoda</taxon>
        <taxon>Crustacea</taxon>
        <taxon>Multicrustacea</taxon>
        <taxon>Malacostraca</taxon>
        <taxon>Eumalacostraca</taxon>
        <taxon>Eucarida</taxon>
        <taxon>Euphausiacea</taxon>
        <taxon>Euphausiidae</taxon>
        <taxon>Meganyctiphanes</taxon>
    </lineage>
</organism>
<accession>A0AAV2RYI2</accession>
<evidence type="ECO:0000313" key="3">
    <source>
        <dbReference type="Proteomes" id="UP001497623"/>
    </source>
</evidence>
<gene>
    <name evidence="2" type="ORF">MNOR_LOCUS30827</name>
</gene>
<protein>
    <submittedName>
        <fullName evidence="2">Uncharacterized protein</fullName>
    </submittedName>
</protein>
<proteinExistence type="predicted"/>
<dbReference type="Proteomes" id="UP001497623">
    <property type="component" value="Unassembled WGS sequence"/>
</dbReference>
<dbReference type="AlphaFoldDB" id="A0AAV2RYI2"/>